<evidence type="ECO:0000313" key="3">
    <source>
        <dbReference type="Proteomes" id="UP000515908"/>
    </source>
</evidence>
<evidence type="ECO:0000313" key="2">
    <source>
        <dbReference type="EMBL" id="CAD2213951.1"/>
    </source>
</evidence>
<dbReference type="Proteomes" id="UP000515908">
    <property type="component" value="Chromosome 02"/>
</dbReference>
<feature type="region of interest" description="Disordered" evidence="1">
    <location>
        <begin position="1"/>
        <end position="197"/>
    </location>
</feature>
<gene>
    <name evidence="2" type="ORF">ADEAN_000139500</name>
</gene>
<feature type="compositionally biased region" description="Basic and acidic residues" evidence="1">
    <location>
        <begin position="60"/>
        <end position="103"/>
    </location>
</feature>
<organism evidence="2 3">
    <name type="scientific">Angomonas deanei</name>
    <dbReference type="NCBI Taxonomy" id="59799"/>
    <lineage>
        <taxon>Eukaryota</taxon>
        <taxon>Discoba</taxon>
        <taxon>Euglenozoa</taxon>
        <taxon>Kinetoplastea</taxon>
        <taxon>Metakinetoplastina</taxon>
        <taxon>Trypanosomatida</taxon>
        <taxon>Trypanosomatidae</taxon>
        <taxon>Strigomonadinae</taxon>
        <taxon>Angomonas</taxon>
    </lineage>
</organism>
<feature type="compositionally biased region" description="Basic and acidic residues" evidence="1">
    <location>
        <begin position="116"/>
        <end position="136"/>
    </location>
</feature>
<feature type="compositionally biased region" description="Polar residues" evidence="1">
    <location>
        <begin position="152"/>
        <end position="162"/>
    </location>
</feature>
<sequence length="197" mass="22025">MKEGFSKLDGYFKKNDGKLDDKDKEDAKEALQNVFKKKEDANGEKPKDAKESALNALDSFFDKKKDQGQATEEDKKKAREAVENFFEKKKQETGEDATKEAENGKQATLDALQGFFDKKKAENTDGETNEKAKKGFDALNDLFQGDKKSDNNTRTTAASNGATPLREGSKQPQRLPSNWKEAGAMFGRRANANRRDS</sequence>
<evidence type="ECO:0000256" key="1">
    <source>
        <dbReference type="SAM" id="MobiDB-lite"/>
    </source>
</evidence>
<dbReference type="EMBL" id="LR877146">
    <property type="protein sequence ID" value="CAD2213951.1"/>
    <property type="molecule type" value="Genomic_DNA"/>
</dbReference>
<feature type="compositionally biased region" description="Basic and acidic residues" evidence="1">
    <location>
        <begin position="36"/>
        <end position="51"/>
    </location>
</feature>
<dbReference type="VEuPathDB" id="TriTrypDB:ADEAN_000139500"/>
<dbReference type="AlphaFoldDB" id="A0A7G2C447"/>
<protein>
    <submittedName>
        <fullName evidence="2">Uncharacterized protein</fullName>
    </submittedName>
</protein>
<name>A0A7G2C447_9TRYP</name>
<keyword evidence="3" id="KW-1185">Reference proteome</keyword>
<accession>A0A7G2C447</accession>
<proteinExistence type="predicted"/>
<feature type="compositionally biased region" description="Basic and acidic residues" evidence="1">
    <location>
        <begin position="1"/>
        <end position="29"/>
    </location>
</feature>
<reference evidence="2 3" key="1">
    <citation type="submission" date="2020-08" db="EMBL/GenBank/DDBJ databases">
        <authorList>
            <person name="Newling K."/>
            <person name="Davey J."/>
            <person name="Forrester S."/>
        </authorList>
    </citation>
    <scope>NUCLEOTIDE SEQUENCE [LARGE SCALE GENOMIC DNA]</scope>
    <source>
        <strain evidence="3">Crithidia deanei Carvalho (ATCC PRA-265)</strain>
    </source>
</reference>